<organism evidence="5 6">
    <name type="scientific">Caulobacter segnis</name>
    <dbReference type="NCBI Taxonomy" id="88688"/>
    <lineage>
        <taxon>Bacteria</taxon>
        <taxon>Pseudomonadati</taxon>
        <taxon>Pseudomonadota</taxon>
        <taxon>Alphaproteobacteria</taxon>
        <taxon>Caulobacterales</taxon>
        <taxon>Caulobacteraceae</taxon>
        <taxon>Caulobacter</taxon>
    </lineage>
</organism>
<dbReference type="Pfam" id="PF00356">
    <property type="entry name" value="LacI"/>
    <property type="match status" value="1"/>
</dbReference>
<dbReference type="PANTHER" id="PTHR30146:SF153">
    <property type="entry name" value="LACTOSE OPERON REPRESSOR"/>
    <property type="match status" value="1"/>
</dbReference>
<dbReference type="Proteomes" id="UP001057520">
    <property type="component" value="Chromosome"/>
</dbReference>
<dbReference type="SUPFAM" id="SSF47413">
    <property type="entry name" value="lambda repressor-like DNA-binding domains"/>
    <property type="match status" value="1"/>
</dbReference>
<reference evidence="5 6" key="1">
    <citation type="submission" date="2022-04" db="EMBL/GenBank/DDBJ databases">
        <title>Genome sequence of soybean root-associated Caulobacter segnis RL271.</title>
        <authorList>
            <person name="Longley R."/>
            <person name="Bonito G."/>
            <person name="Trigodet F."/>
            <person name="Crosson S."/>
            <person name="Fiebig A."/>
        </authorList>
    </citation>
    <scope>NUCLEOTIDE SEQUENCE [LARGE SCALE GENOMIC DNA]</scope>
    <source>
        <strain evidence="5 6">RL271</strain>
    </source>
</reference>
<sequence>MTIQAVAARANVSAMTVSHVLNGTKRVREETRHAVLDAVKTLGYVPNKAARQLASANAIQIGIVYRNAENEFLSAMLVGCLNAAANLGAQVLLRKCDTLEVDDAMEAVDWLVRGGANALLLNPPYCELLSDAGVTDRIDVPISAIAQGDPLPGIDCVGVDERAAACDMTTHLIERGHRRIGFVTGPQGQMATRARLDGYRLACAKHGIEIDPELIAAGNYSFGSGLAAGEALLNLRTPPTAIFASNDDMAAGVSLVAHQRGLKIPEDLAIAGFDDAPIAAKIWPPLSTVRQDVEALARRGVEMLVDRHRAKLGKARETVAIEDARAERKRHQVIARGST</sequence>
<gene>
    <name evidence="5" type="ORF">MZV50_11180</name>
</gene>
<dbReference type="PANTHER" id="PTHR30146">
    <property type="entry name" value="LACI-RELATED TRANSCRIPTIONAL REPRESSOR"/>
    <property type="match status" value="1"/>
</dbReference>
<keyword evidence="2 5" id="KW-0238">DNA-binding</keyword>
<dbReference type="CDD" id="cd01545">
    <property type="entry name" value="PBP1_SalR"/>
    <property type="match status" value="1"/>
</dbReference>
<dbReference type="GO" id="GO:0003677">
    <property type="term" value="F:DNA binding"/>
    <property type="evidence" value="ECO:0007669"/>
    <property type="project" value="UniProtKB-KW"/>
</dbReference>
<dbReference type="Gene3D" id="3.40.50.2300">
    <property type="match status" value="2"/>
</dbReference>
<keyword evidence="6" id="KW-1185">Reference proteome</keyword>
<keyword evidence="3" id="KW-0804">Transcription</keyword>
<dbReference type="Pfam" id="PF13377">
    <property type="entry name" value="Peripla_BP_3"/>
    <property type="match status" value="1"/>
</dbReference>
<evidence type="ECO:0000256" key="1">
    <source>
        <dbReference type="ARBA" id="ARBA00023015"/>
    </source>
</evidence>
<keyword evidence="1" id="KW-0805">Transcription regulation</keyword>
<proteinExistence type="predicted"/>
<dbReference type="InterPro" id="IPR046335">
    <property type="entry name" value="LacI/GalR-like_sensor"/>
</dbReference>
<dbReference type="InterPro" id="IPR028082">
    <property type="entry name" value="Peripla_BP_I"/>
</dbReference>
<evidence type="ECO:0000256" key="3">
    <source>
        <dbReference type="ARBA" id="ARBA00023163"/>
    </source>
</evidence>
<evidence type="ECO:0000259" key="4">
    <source>
        <dbReference type="PROSITE" id="PS50932"/>
    </source>
</evidence>
<dbReference type="InterPro" id="IPR000843">
    <property type="entry name" value="HTH_LacI"/>
</dbReference>
<name>A0ABY4ZZK9_9CAUL</name>
<dbReference type="InterPro" id="IPR010982">
    <property type="entry name" value="Lambda_DNA-bd_dom_sf"/>
</dbReference>
<dbReference type="PROSITE" id="PS50932">
    <property type="entry name" value="HTH_LACI_2"/>
    <property type="match status" value="1"/>
</dbReference>
<dbReference type="Gene3D" id="1.10.260.40">
    <property type="entry name" value="lambda repressor-like DNA-binding domains"/>
    <property type="match status" value="1"/>
</dbReference>
<dbReference type="EMBL" id="CP096040">
    <property type="protein sequence ID" value="USQ98059.1"/>
    <property type="molecule type" value="Genomic_DNA"/>
</dbReference>
<evidence type="ECO:0000313" key="6">
    <source>
        <dbReference type="Proteomes" id="UP001057520"/>
    </source>
</evidence>
<dbReference type="SMART" id="SM00354">
    <property type="entry name" value="HTH_LACI"/>
    <property type="match status" value="1"/>
</dbReference>
<feature type="domain" description="HTH lacI-type" evidence="4">
    <location>
        <begin position="1"/>
        <end position="55"/>
    </location>
</feature>
<evidence type="ECO:0000256" key="2">
    <source>
        <dbReference type="ARBA" id="ARBA00023125"/>
    </source>
</evidence>
<dbReference type="CDD" id="cd01392">
    <property type="entry name" value="HTH_LacI"/>
    <property type="match status" value="1"/>
</dbReference>
<protein>
    <submittedName>
        <fullName evidence="5">LacI family DNA-binding transcriptional regulator</fullName>
    </submittedName>
</protein>
<evidence type="ECO:0000313" key="5">
    <source>
        <dbReference type="EMBL" id="USQ98059.1"/>
    </source>
</evidence>
<dbReference type="SUPFAM" id="SSF53822">
    <property type="entry name" value="Periplasmic binding protein-like I"/>
    <property type="match status" value="1"/>
</dbReference>
<accession>A0ABY4ZZK9</accession>